<dbReference type="InterPro" id="IPR020622">
    <property type="entry name" value="Ala_racemase_pyridoxalP-BS"/>
</dbReference>
<dbReference type="SUPFAM" id="SSF50621">
    <property type="entry name" value="Alanine racemase C-terminal domain-like"/>
    <property type="match status" value="1"/>
</dbReference>
<comment type="function">
    <text evidence="5">Catalyzes the interconversion of L-alanine and D-alanine. May also act on other amino acids.</text>
</comment>
<keyword evidence="3 5" id="KW-0663">Pyridoxal phosphate</keyword>
<keyword evidence="10" id="KW-1185">Reference proteome</keyword>
<dbReference type="InterPro" id="IPR001608">
    <property type="entry name" value="Ala_racemase_N"/>
</dbReference>
<protein>
    <recommendedName>
        <fullName evidence="5">Alanine racemase</fullName>
        <ecNumber evidence="5">5.1.1.1</ecNumber>
    </recommendedName>
</protein>
<feature type="domain" description="Alanine racemase C-terminal" evidence="8">
    <location>
        <begin position="263"/>
        <end position="391"/>
    </location>
</feature>
<name>A0A398DTW6_9BACT</name>
<dbReference type="PANTHER" id="PTHR30511">
    <property type="entry name" value="ALANINE RACEMASE"/>
    <property type="match status" value="1"/>
</dbReference>
<accession>A0A398DTW6</accession>
<dbReference type="AlphaFoldDB" id="A0A398DTW6"/>
<dbReference type="SMART" id="SM01005">
    <property type="entry name" value="Ala_racemase_C"/>
    <property type="match status" value="1"/>
</dbReference>
<dbReference type="Gene3D" id="3.20.20.10">
    <property type="entry name" value="Alanine racemase"/>
    <property type="match status" value="1"/>
</dbReference>
<dbReference type="EC" id="5.1.1.1" evidence="5"/>
<feature type="modified residue" description="N6-(pyridoxal phosphate)lysine" evidence="5 6">
    <location>
        <position position="62"/>
    </location>
</feature>
<feature type="active site" description="Proton acceptor; specific for L-alanine" evidence="5">
    <location>
        <position position="284"/>
    </location>
</feature>
<proteinExistence type="inferred from homology"/>
<dbReference type="Pfam" id="PF01168">
    <property type="entry name" value="Ala_racemase_N"/>
    <property type="match status" value="1"/>
</dbReference>
<evidence type="ECO:0000256" key="4">
    <source>
        <dbReference type="ARBA" id="ARBA00023235"/>
    </source>
</evidence>
<dbReference type="Gene3D" id="2.40.37.10">
    <property type="entry name" value="Lyase, Ornithine Decarboxylase, Chain A, domain 1"/>
    <property type="match status" value="1"/>
</dbReference>
<comment type="caution">
    <text evidence="9">The sequence shown here is derived from an EMBL/GenBank/DDBJ whole genome shotgun (WGS) entry which is preliminary data.</text>
</comment>
<dbReference type="OrthoDB" id="9813814at2"/>
<comment type="cofactor">
    <cofactor evidence="2 5 6">
        <name>pyridoxal 5'-phosphate</name>
        <dbReference type="ChEBI" id="CHEBI:597326"/>
    </cofactor>
</comment>
<feature type="binding site" evidence="5 7">
    <location>
        <position position="332"/>
    </location>
    <ligand>
        <name>substrate</name>
    </ligand>
</feature>
<dbReference type="EMBL" id="QXIY01000002">
    <property type="protein sequence ID" value="RIE17569.1"/>
    <property type="molecule type" value="Genomic_DNA"/>
</dbReference>
<comment type="similarity">
    <text evidence="5">Belongs to the alanine racemase family.</text>
</comment>
<evidence type="ECO:0000256" key="2">
    <source>
        <dbReference type="ARBA" id="ARBA00001933"/>
    </source>
</evidence>
<dbReference type="Proteomes" id="UP000266113">
    <property type="component" value="Unassembled WGS sequence"/>
</dbReference>
<sequence length="395" mass="42172">MELGIGTMASGWKTRYLNLEETTRATMYRPTVAEIDLTAIRDNLRAIRAFTPLKTQVIGVVKADAYGHGAARIAAVLEQEQVRLLAVATPDEAVELRENGITAELLVLGNSPADFVPYAVTNNVALTTVNQATTMMYAAAAGTHTVRLHYKVDTGMGRAGVLADNATKQILYSAAVPRVSIVGLYSHFACAGSDPEFTALQTARFAAVVRELRAGGLQPAMVHLANSAGMFTSPGVMLDGVRPGILLYGCPPVPAPTCPVRPVLSLRTKLEMVKELPAGHGIGYGRTFITDRPTHMALIPIGYADGYLRGLSNKAHVILRGRFAPVVGRVSMDVCALDVTDIPAAMPGDRVTLIGEQDGCSITADELAELMGTISYEVLTGISKRVPRVYIDRSP</sequence>
<dbReference type="InterPro" id="IPR029066">
    <property type="entry name" value="PLP-binding_barrel"/>
</dbReference>
<evidence type="ECO:0000256" key="6">
    <source>
        <dbReference type="PIRSR" id="PIRSR600821-50"/>
    </source>
</evidence>
<dbReference type="GO" id="GO:0030632">
    <property type="term" value="P:D-alanine biosynthetic process"/>
    <property type="evidence" value="ECO:0007669"/>
    <property type="project" value="UniProtKB-UniRule"/>
</dbReference>
<dbReference type="FunFam" id="3.20.20.10:FF:000002">
    <property type="entry name" value="Alanine racemase"/>
    <property type="match status" value="1"/>
</dbReference>
<comment type="catalytic activity">
    <reaction evidence="1 5">
        <text>L-alanine = D-alanine</text>
        <dbReference type="Rhea" id="RHEA:20249"/>
        <dbReference type="ChEBI" id="CHEBI:57416"/>
        <dbReference type="ChEBI" id="CHEBI:57972"/>
        <dbReference type="EC" id="5.1.1.1"/>
    </reaction>
</comment>
<dbReference type="HAMAP" id="MF_01201">
    <property type="entry name" value="Ala_racemase"/>
    <property type="match status" value="1"/>
</dbReference>
<evidence type="ECO:0000313" key="10">
    <source>
        <dbReference type="Proteomes" id="UP000266113"/>
    </source>
</evidence>
<feature type="active site" description="Proton acceptor; specific for D-alanine" evidence="5">
    <location>
        <position position="62"/>
    </location>
</feature>
<dbReference type="InterPro" id="IPR009006">
    <property type="entry name" value="Ala_racemase/Decarboxylase_C"/>
</dbReference>
<dbReference type="GO" id="GO:0005829">
    <property type="term" value="C:cytosol"/>
    <property type="evidence" value="ECO:0007669"/>
    <property type="project" value="TreeGrafter"/>
</dbReference>
<evidence type="ECO:0000256" key="5">
    <source>
        <dbReference type="HAMAP-Rule" id="MF_01201"/>
    </source>
</evidence>
<dbReference type="CDD" id="cd00430">
    <property type="entry name" value="PLPDE_III_AR"/>
    <property type="match status" value="1"/>
</dbReference>
<evidence type="ECO:0000256" key="1">
    <source>
        <dbReference type="ARBA" id="ARBA00000316"/>
    </source>
</evidence>
<evidence type="ECO:0000256" key="3">
    <source>
        <dbReference type="ARBA" id="ARBA00022898"/>
    </source>
</evidence>
<organism evidence="9 10">
    <name type="scientific">Candidatus Cryosericum septentrionale</name>
    <dbReference type="NCBI Taxonomy" id="2290913"/>
    <lineage>
        <taxon>Bacteria</taxon>
        <taxon>Pseudomonadati</taxon>
        <taxon>Caldisericota/Cryosericota group</taxon>
        <taxon>Candidatus Cryosericota</taxon>
        <taxon>Candidatus Cryosericia</taxon>
        <taxon>Candidatus Cryosericales</taxon>
        <taxon>Candidatus Cryosericaceae</taxon>
        <taxon>Candidatus Cryosericum</taxon>
    </lineage>
</organism>
<dbReference type="InterPro" id="IPR011079">
    <property type="entry name" value="Ala_racemase_C"/>
</dbReference>
<dbReference type="GO" id="GO:0008784">
    <property type="term" value="F:alanine racemase activity"/>
    <property type="evidence" value="ECO:0007669"/>
    <property type="project" value="UniProtKB-UniRule"/>
</dbReference>
<dbReference type="InterPro" id="IPR000821">
    <property type="entry name" value="Ala_racemase"/>
</dbReference>
<comment type="pathway">
    <text evidence="5">Amino-acid biosynthesis; D-alanine biosynthesis; D-alanine from L-alanine: step 1/1.</text>
</comment>
<evidence type="ECO:0000259" key="8">
    <source>
        <dbReference type="SMART" id="SM01005"/>
    </source>
</evidence>
<feature type="binding site" evidence="5 7">
    <location>
        <position position="158"/>
    </location>
    <ligand>
        <name>substrate</name>
    </ligand>
</feature>
<dbReference type="Pfam" id="PF00842">
    <property type="entry name" value="Ala_racemase_C"/>
    <property type="match status" value="1"/>
</dbReference>
<dbReference type="GO" id="GO:0009252">
    <property type="term" value="P:peptidoglycan biosynthetic process"/>
    <property type="evidence" value="ECO:0007669"/>
    <property type="project" value="TreeGrafter"/>
</dbReference>
<reference evidence="9 10" key="1">
    <citation type="submission" date="2018-09" db="EMBL/GenBank/DDBJ databases">
        <title>Discovery and Ecogenomic Context for Candidatus Cryosericales, a Global Caldiserica Order Active in Thawing Permafrost.</title>
        <authorList>
            <person name="Martinez M.A."/>
            <person name="Woodcroft B.J."/>
            <person name="Ignacio Espinoza J.C."/>
            <person name="Zayed A."/>
            <person name="Singleton C.M."/>
            <person name="Boyd J."/>
            <person name="Li Y.-F."/>
            <person name="Purvine S."/>
            <person name="Maughan H."/>
            <person name="Hodgkins S.B."/>
            <person name="Anderson D."/>
            <person name="Sederholm M."/>
            <person name="Temperton B."/>
            <person name="Saleska S.R."/>
            <person name="Tyson G.W."/>
            <person name="Rich V.I."/>
        </authorList>
    </citation>
    <scope>NUCLEOTIDE SEQUENCE [LARGE SCALE GENOMIC DNA]</scope>
    <source>
        <strain evidence="9 10">SMC1</strain>
    </source>
</reference>
<dbReference type="GO" id="GO:0030170">
    <property type="term" value="F:pyridoxal phosphate binding"/>
    <property type="evidence" value="ECO:0007669"/>
    <property type="project" value="UniProtKB-UniRule"/>
</dbReference>
<dbReference type="PROSITE" id="PS00395">
    <property type="entry name" value="ALANINE_RACEMASE"/>
    <property type="match status" value="1"/>
</dbReference>
<dbReference type="NCBIfam" id="TIGR00492">
    <property type="entry name" value="alr"/>
    <property type="match status" value="1"/>
</dbReference>
<dbReference type="PRINTS" id="PR00992">
    <property type="entry name" value="ALARACEMASE"/>
</dbReference>
<keyword evidence="4 5" id="KW-0413">Isomerase</keyword>
<evidence type="ECO:0000256" key="7">
    <source>
        <dbReference type="PIRSR" id="PIRSR600821-52"/>
    </source>
</evidence>
<dbReference type="UniPathway" id="UPA00042">
    <property type="reaction ID" value="UER00497"/>
</dbReference>
<dbReference type="SUPFAM" id="SSF51419">
    <property type="entry name" value="PLP-binding barrel"/>
    <property type="match status" value="1"/>
</dbReference>
<evidence type="ECO:0000313" key="9">
    <source>
        <dbReference type="EMBL" id="RIE17569.1"/>
    </source>
</evidence>
<dbReference type="PANTHER" id="PTHR30511:SF0">
    <property type="entry name" value="ALANINE RACEMASE, CATABOLIC-RELATED"/>
    <property type="match status" value="1"/>
</dbReference>
<gene>
    <name evidence="9" type="primary">alr</name>
    <name evidence="9" type="ORF">SMC1_01205</name>
</gene>